<dbReference type="Gene3D" id="3.40.630.30">
    <property type="match status" value="1"/>
</dbReference>
<organism evidence="2 3">
    <name type="scientific">Streptococcus gallinaceus</name>
    <dbReference type="NCBI Taxonomy" id="165758"/>
    <lineage>
        <taxon>Bacteria</taxon>
        <taxon>Bacillati</taxon>
        <taxon>Bacillota</taxon>
        <taxon>Bacilli</taxon>
        <taxon>Lactobacillales</taxon>
        <taxon>Streptococcaceae</taxon>
        <taxon>Streptococcus</taxon>
    </lineage>
</organism>
<evidence type="ECO:0000259" key="1">
    <source>
        <dbReference type="PROSITE" id="PS51186"/>
    </source>
</evidence>
<protein>
    <submittedName>
        <fullName evidence="2">Ribosomal protein S18 acetylase RimI-like enzyme</fullName>
    </submittedName>
</protein>
<sequence length="213" mass="24532">MKIRNYQAGDEKGWVYTKALAYLFSPFFDDRDTFKPALDREVFDERIELVAEEAGQIVGILDIEIYNQEYSRIYRYAPADKVAYFSNLAVHPEFQGRGIAQALFDRARAKLEEKKVEKLSIFTRDGNTANHLYQKWGGKLVCHDWLVIGSPKQEPDFHFDLDLAAGKLALSDLAGNPISYYQREGVYIVSEEAALSNFDIEESYQEFTYVIEL</sequence>
<feature type="domain" description="N-acetyltransferase" evidence="1">
    <location>
        <begin position="1"/>
        <end position="166"/>
    </location>
</feature>
<gene>
    <name evidence="2" type="ORF">ABID27_001453</name>
</gene>
<evidence type="ECO:0000313" key="2">
    <source>
        <dbReference type="EMBL" id="MET3644822.1"/>
    </source>
</evidence>
<reference evidence="2 3" key="1">
    <citation type="submission" date="2024-06" db="EMBL/GenBank/DDBJ databases">
        <title>Genomic Encyclopedia of Type Strains, Phase IV (KMG-IV): sequencing the most valuable type-strain genomes for metagenomic binning, comparative biology and taxonomic classification.</title>
        <authorList>
            <person name="Goeker M."/>
        </authorList>
    </citation>
    <scope>NUCLEOTIDE SEQUENCE [LARGE SCALE GENOMIC DNA]</scope>
    <source>
        <strain evidence="2 3">DSM 15349</strain>
    </source>
</reference>
<dbReference type="CDD" id="cd04301">
    <property type="entry name" value="NAT_SF"/>
    <property type="match status" value="1"/>
</dbReference>
<name>A0ABV2JLN5_9STRE</name>
<dbReference type="EMBL" id="JBEPMK010000005">
    <property type="protein sequence ID" value="MET3644822.1"/>
    <property type="molecule type" value="Genomic_DNA"/>
</dbReference>
<evidence type="ECO:0000313" key="3">
    <source>
        <dbReference type="Proteomes" id="UP001549055"/>
    </source>
</evidence>
<dbReference type="Pfam" id="PF13508">
    <property type="entry name" value="Acetyltransf_7"/>
    <property type="match status" value="1"/>
</dbReference>
<dbReference type="RefSeq" id="WP_354281244.1">
    <property type="nucleotide sequence ID" value="NZ_JBEPMK010000005.1"/>
</dbReference>
<dbReference type="InterPro" id="IPR016181">
    <property type="entry name" value="Acyl_CoA_acyltransferase"/>
</dbReference>
<proteinExistence type="predicted"/>
<comment type="caution">
    <text evidence="2">The sequence shown here is derived from an EMBL/GenBank/DDBJ whole genome shotgun (WGS) entry which is preliminary data.</text>
</comment>
<accession>A0ABV2JLN5</accession>
<dbReference type="InterPro" id="IPR000182">
    <property type="entry name" value="GNAT_dom"/>
</dbReference>
<dbReference type="PROSITE" id="PS51186">
    <property type="entry name" value="GNAT"/>
    <property type="match status" value="1"/>
</dbReference>
<keyword evidence="3" id="KW-1185">Reference proteome</keyword>
<dbReference type="SUPFAM" id="SSF55729">
    <property type="entry name" value="Acyl-CoA N-acyltransferases (Nat)"/>
    <property type="match status" value="1"/>
</dbReference>
<dbReference type="Proteomes" id="UP001549055">
    <property type="component" value="Unassembled WGS sequence"/>
</dbReference>